<dbReference type="EMBL" id="KQ976500">
    <property type="protein sequence ID" value="KYM83188.1"/>
    <property type="molecule type" value="Genomic_DNA"/>
</dbReference>
<evidence type="ECO:0000256" key="3">
    <source>
        <dbReference type="ARBA" id="ARBA00038401"/>
    </source>
</evidence>
<feature type="compositionally biased region" description="Basic and acidic residues" evidence="5">
    <location>
        <begin position="1176"/>
        <end position="1185"/>
    </location>
</feature>
<evidence type="ECO:0000313" key="7">
    <source>
        <dbReference type="EMBL" id="KYM83188.1"/>
    </source>
</evidence>
<dbReference type="InterPro" id="IPR016024">
    <property type="entry name" value="ARM-type_fold"/>
</dbReference>
<feature type="region of interest" description="Disordered" evidence="5">
    <location>
        <begin position="1176"/>
        <end position="1200"/>
    </location>
</feature>
<feature type="coiled-coil region" evidence="4">
    <location>
        <begin position="484"/>
        <end position="605"/>
    </location>
</feature>
<accession>A0A195BF42</accession>
<feature type="coiled-coil region" evidence="4">
    <location>
        <begin position="631"/>
        <end position="658"/>
    </location>
</feature>
<evidence type="ECO:0000256" key="2">
    <source>
        <dbReference type="ARBA" id="ARBA00023242"/>
    </source>
</evidence>
<comment type="subcellular location">
    <subcellularLocation>
        <location evidence="1">Nucleus</location>
    </subcellularLocation>
</comment>
<gene>
    <name evidence="7" type="ORF">ALC53_06456</name>
</gene>
<dbReference type="Proteomes" id="UP000078540">
    <property type="component" value="Unassembled WGS sequence"/>
</dbReference>
<organism evidence="7 8">
    <name type="scientific">Atta colombica</name>
    <dbReference type="NCBI Taxonomy" id="520822"/>
    <lineage>
        <taxon>Eukaryota</taxon>
        <taxon>Metazoa</taxon>
        <taxon>Ecdysozoa</taxon>
        <taxon>Arthropoda</taxon>
        <taxon>Hexapoda</taxon>
        <taxon>Insecta</taxon>
        <taxon>Pterygota</taxon>
        <taxon>Neoptera</taxon>
        <taxon>Endopterygota</taxon>
        <taxon>Hymenoptera</taxon>
        <taxon>Apocrita</taxon>
        <taxon>Aculeata</taxon>
        <taxon>Formicoidea</taxon>
        <taxon>Formicidae</taxon>
        <taxon>Myrmicinae</taxon>
        <taxon>Atta</taxon>
    </lineage>
</organism>
<dbReference type="SUPFAM" id="SSF48371">
    <property type="entry name" value="ARM repeat"/>
    <property type="match status" value="1"/>
</dbReference>
<dbReference type="PANTHER" id="PTHR23424:SF23">
    <property type="entry name" value="PROTEIN SAAL1"/>
    <property type="match status" value="1"/>
</dbReference>
<dbReference type="PANTHER" id="PTHR23424">
    <property type="entry name" value="SERUM AMYLOID A"/>
    <property type="match status" value="1"/>
</dbReference>
<evidence type="ECO:0000313" key="8">
    <source>
        <dbReference type="Proteomes" id="UP000078540"/>
    </source>
</evidence>
<proteinExistence type="inferred from homology"/>
<protein>
    <submittedName>
        <fullName evidence="7">Protein SAAL1</fullName>
    </submittedName>
</protein>
<keyword evidence="2" id="KW-0539">Nucleus</keyword>
<feature type="coiled-coil region" evidence="4">
    <location>
        <begin position="710"/>
        <end position="737"/>
    </location>
</feature>
<evidence type="ECO:0000256" key="1">
    <source>
        <dbReference type="ARBA" id="ARBA00004123"/>
    </source>
</evidence>
<comment type="similarity">
    <text evidence="3">Belongs to the SAAL1 family.</text>
</comment>
<dbReference type="GO" id="GO:0005654">
    <property type="term" value="C:nucleoplasm"/>
    <property type="evidence" value="ECO:0007669"/>
    <property type="project" value="TreeGrafter"/>
</dbReference>
<dbReference type="InterPro" id="IPR052464">
    <property type="entry name" value="Synovial_Prolif_Regulator"/>
</dbReference>
<evidence type="ECO:0000256" key="4">
    <source>
        <dbReference type="SAM" id="Coils"/>
    </source>
</evidence>
<keyword evidence="6" id="KW-0812">Transmembrane</keyword>
<reference evidence="7 8" key="1">
    <citation type="submission" date="2015-09" db="EMBL/GenBank/DDBJ databases">
        <title>Atta colombica WGS genome.</title>
        <authorList>
            <person name="Nygaard S."/>
            <person name="Hu H."/>
            <person name="Boomsma J."/>
            <person name="Zhang G."/>
        </authorList>
    </citation>
    <scope>NUCLEOTIDE SEQUENCE [LARGE SCALE GENOMIC DNA]</scope>
    <source>
        <strain evidence="7">Treedump-2</strain>
        <tissue evidence="7">Whole body</tissue>
    </source>
</reference>
<name>A0A195BF42_9HYME</name>
<keyword evidence="8" id="KW-1185">Reference proteome</keyword>
<sequence length="1560" mass="180238">MLKVHRTFEMIDSQDVSKEELEVLKGDAVGNNLCSSKWIINTLMSLLKVDENGWTEELENQLCTLWDLSTEGEVVSYLLSQNFLQIAKYLLTICDEPRFIEIVLGIIGNVCCNDEAIDAVGCDQELIKQILSHLESSDSLILIQLIRILQLIAWKIRQNPQSNWVAHLTKCEFFGATIIFILKSSTNDNLLITTMNLLEFISQINLLKKLFKINDLIPALLESFAQVLPEGKTSLSELTFVQHWLAVLIVVMESGSLTFEDYENDERFLKLMDIIYRILKPYNKSYNLYPIQQQSANIIYDAMRVLLSFRRCNVNIPTRIDYIIAILIFSLKTGIASLFFALRRVKSDQKRSVVFPVLQQIFMDCDASMSTLMPDLTVLTDDAVPISRIVEYIQDQLPNWSIDNLEELWKCLAAVSTKDCVNLQQFKEATKCWITKIQQVQSVEHSNNNNVQEKLYLVNDADSSMKTMDLTNDIVKLEFRNMKFRKLCEENNILRDELERHERSINNLKQQHSITEKQLKHYVHKCQQFEKENDEQRDQLNELIKNEKTMTLALQRYTKEHQNLLKQLEAAEIEIQAIPSLKEKLEKITKEKMECLKLITKIQEEFDEKENNYYQLKTIITKLKDTNISMKEDYEYTIHNLREKNRKLMDENVELQSLSVLNACSTEERLSLSPVLDEDECYLHSTPYKSIKVSMEDSLYTELKASGFTTDYSRNNIQELEEELNEYDAKIVTILEQLEKVIQFFVTIRGSVDDLSYFNSQDMDAKTHNIDILRHKVSFLLNMMTEEITRRNMRQDSSTQLQVEPANATSSLEQFGVRSFRDLLLTHATNRSIHTLLSDLQLSSLAVEDSRQTFGYQNPETNTIDISFACGDGLTQEDHDEKSVLFTAEIRDVSKEHFEKNRSSEMSKGSSILKVDSKALATSEEIKWNCISEQVPEVNNISNPASPRRKISVYCRPFDIVAVQDPLKDHQGSNLEVKQSSSTPYNSSSQINKITDWERNIVMNYAFNHGYRNRESDSDSTNSTPEKQFQYSLDDEIPVEQTILRKIHLAPTRLKFPLEAKNELHRIVEASDCASPVSMNSTEFDFSLIVGNKKDDDVSMHSSSTFIDKCKMKNVVFESTPYLNKTVSQAHLVSNRCLLCDQTDLTKIMDLKDPHSLTCVQRVDDESQSRIERSVDSQMSNREDSLAVSGNGECKPTTGSNDRYSIAEEVVNEVDKIVNVAPSASLTDSDSIKVVPCKNAVQNDEKACERNLLEMKREIPQVGRSRRFRYKFRNLWRKFQCNNKVDREFLPYKLFCGDFHSGHPLILRKAQRTHLSNSKKYIAFSLCLCTERLTLPRRIAMSLRQRDQSEKNLSYEVRKMQQDIQASEYENILLLIKQSDTMRQRNSVSGRMTLRRPSFSSESPKWEIEKLHRTESSNSISELRGIFEQAESRRSSREENNNMLRLNHSNGQSTINCAIIDNEVWTNVKEEVSSEVSDNESINSESRSSVKSSQSFLLRRERRILSIWHIVLLSIIIFFFVFYMIHAMSLNVCQEPLNKRLIGYVFDKCGQIRNAAPHPM</sequence>
<keyword evidence="6" id="KW-1133">Transmembrane helix</keyword>
<evidence type="ECO:0000256" key="5">
    <source>
        <dbReference type="SAM" id="MobiDB-lite"/>
    </source>
</evidence>
<keyword evidence="6" id="KW-0472">Membrane</keyword>
<feature type="transmembrane region" description="Helical" evidence="6">
    <location>
        <begin position="1504"/>
        <end position="1525"/>
    </location>
</feature>
<evidence type="ECO:0000256" key="6">
    <source>
        <dbReference type="SAM" id="Phobius"/>
    </source>
</evidence>
<dbReference type="InterPro" id="IPR011989">
    <property type="entry name" value="ARM-like"/>
</dbReference>
<keyword evidence="4" id="KW-0175">Coiled coil</keyword>
<dbReference type="Gene3D" id="1.25.10.10">
    <property type="entry name" value="Leucine-rich Repeat Variant"/>
    <property type="match status" value="1"/>
</dbReference>